<protein>
    <submittedName>
        <fullName evidence="4">Hydrolase</fullName>
    </submittedName>
</protein>
<accession>A0A433VP24</accession>
<evidence type="ECO:0000259" key="2">
    <source>
        <dbReference type="Pfam" id="PF09967"/>
    </source>
</evidence>
<dbReference type="PANTHER" id="PTHR38730:SF1">
    <property type="entry name" value="SLL7028 PROTEIN"/>
    <property type="match status" value="1"/>
</dbReference>
<feature type="domain" description="Putative metallopeptidase" evidence="3">
    <location>
        <begin position="14"/>
        <end position="234"/>
    </location>
</feature>
<evidence type="ECO:0000313" key="4">
    <source>
        <dbReference type="EMBL" id="RUT07850.1"/>
    </source>
</evidence>
<sequence>MTQDIQKLISASVIRLRTKSPFFATLALFARFINAPHYQTAATDGKDIFYNPEFFLALPPAQLDGVLLHEVLHAALLHVPRRGVRDAILWNFAADIVINGIIMQQGYFELPAGGLRDQKLEHLSVEEIYEILSKDAEKYKKMWEAAGGDGLSDLLEGSGEGSEEGDENDSMSSARRAALEAHWRNALQQAAVIARSSKQGTIPAGIERELMNATTPQIDWRSYLWRYLVQTPNDFTGFDRRFVGRGLYLEALQGESVIVYVAIDTSGSIGGQQLKLFLSEVSGILRSYPHLKCELYYVDADAYGPYELSPDSDFPKPQGGGGTSFIPFFNKVSERWDGHAQAVCVYLTDGYGCFPEKAPQLPVLWVVTPGGMNLEQFPFGESVRLLSA</sequence>
<keyword evidence="4" id="KW-0378">Hydrolase</keyword>
<proteinExistence type="predicted"/>
<feature type="region of interest" description="Disordered" evidence="1">
    <location>
        <begin position="151"/>
        <end position="174"/>
    </location>
</feature>
<organism evidence="4 5">
    <name type="scientific">Dulcicalothrix desertica PCC 7102</name>
    <dbReference type="NCBI Taxonomy" id="232991"/>
    <lineage>
        <taxon>Bacteria</taxon>
        <taxon>Bacillati</taxon>
        <taxon>Cyanobacteriota</taxon>
        <taxon>Cyanophyceae</taxon>
        <taxon>Nostocales</taxon>
        <taxon>Calotrichaceae</taxon>
        <taxon>Dulcicalothrix</taxon>
    </lineage>
</organism>
<dbReference type="OrthoDB" id="9809307at2"/>
<dbReference type="Pfam" id="PF09967">
    <property type="entry name" value="DUF2201"/>
    <property type="match status" value="1"/>
</dbReference>
<dbReference type="InterPro" id="IPR025154">
    <property type="entry name" value="Put_metallopeptidase_dom"/>
</dbReference>
<dbReference type="GO" id="GO:0016787">
    <property type="term" value="F:hydrolase activity"/>
    <property type="evidence" value="ECO:0007669"/>
    <property type="project" value="UniProtKB-KW"/>
</dbReference>
<comment type="caution">
    <text evidence="4">The sequence shown here is derived from an EMBL/GenBank/DDBJ whole genome shotgun (WGS) entry which is preliminary data.</text>
</comment>
<evidence type="ECO:0000256" key="1">
    <source>
        <dbReference type="SAM" id="MobiDB-lite"/>
    </source>
</evidence>
<dbReference type="RefSeq" id="WP_127080701.1">
    <property type="nucleotide sequence ID" value="NZ_RSCL01000004.1"/>
</dbReference>
<reference evidence="4" key="1">
    <citation type="submission" date="2018-12" db="EMBL/GenBank/DDBJ databases">
        <authorList>
            <person name="Will S."/>
            <person name="Neumann-Schaal M."/>
            <person name="Henke P."/>
        </authorList>
    </citation>
    <scope>NUCLEOTIDE SEQUENCE</scope>
    <source>
        <strain evidence="4">PCC 7102</strain>
    </source>
</reference>
<keyword evidence="5" id="KW-1185">Reference proteome</keyword>
<dbReference type="InterPro" id="IPR018698">
    <property type="entry name" value="VWA-like_dom"/>
</dbReference>
<dbReference type="AlphaFoldDB" id="A0A433VP24"/>
<feature type="domain" description="VWA-like" evidence="2">
    <location>
        <begin position="260"/>
        <end position="385"/>
    </location>
</feature>
<dbReference type="Pfam" id="PF13203">
    <property type="entry name" value="DUF2201_N"/>
    <property type="match status" value="1"/>
</dbReference>
<name>A0A433VP24_9CYAN</name>
<evidence type="ECO:0000259" key="3">
    <source>
        <dbReference type="Pfam" id="PF13203"/>
    </source>
</evidence>
<evidence type="ECO:0000313" key="5">
    <source>
        <dbReference type="Proteomes" id="UP000271624"/>
    </source>
</evidence>
<reference evidence="4" key="2">
    <citation type="journal article" date="2019" name="Genome Biol. Evol.">
        <title>Day and night: Metabolic profiles and evolutionary relationships of six axenic non-marine cyanobacteria.</title>
        <authorList>
            <person name="Will S.E."/>
            <person name="Henke P."/>
            <person name="Boedeker C."/>
            <person name="Huang S."/>
            <person name="Brinkmann H."/>
            <person name="Rohde M."/>
            <person name="Jarek M."/>
            <person name="Friedl T."/>
            <person name="Seufert S."/>
            <person name="Schumacher M."/>
            <person name="Overmann J."/>
            <person name="Neumann-Schaal M."/>
            <person name="Petersen J."/>
        </authorList>
    </citation>
    <scope>NUCLEOTIDE SEQUENCE [LARGE SCALE GENOMIC DNA]</scope>
    <source>
        <strain evidence="4">PCC 7102</strain>
    </source>
</reference>
<dbReference type="EMBL" id="RSCL01000004">
    <property type="protein sequence ID" value="RUT07850.1"/>
    <property type="molecule type" value="Genomic_DNA"/>
</dbReference>
<dbReference type="Proteomes" id="UP000271624">
    <property type="component" value="Unassembled WGS sequence"/>
</dbReference>
<gene>
    <name evidence="4" type="ORF">DSM106972_021100</name>
</gene>
<dbReference type="PANTHER" id="PTHR38730">
    <property type="entry name" value="SLL7028 PROTEIN"/>
    <property type="match status" value="1"/>
</dbReference>